<keyword evidence="2" id="KW-0732">Signal</keyword>
<evidence type="ECO:0000313" key="4">
    <source>
        <dbReference type="Proteomes" id="UP000649955"/>
    </source>
</evidence>
<comment type="caution">
    <text evidence="3">The sequence shown here is derived from an EMBL/GenBank/DDBJ whole genome shotgun (WGS) entry which is preliminary data.</text>
</comment>
<evidence type="ECO:0008006" key="5">
    <source>
        <dbReference type="Google" id="ProtNLM"/>
    </source>
</evidence>
<organism evidence="3 4">
    <name type="scientific">Amycolatopsis bullii</name>
    <dbReference type="NCBI Taxonomy" id="941987"/>
    <lineage>
        <taxon>Bacteria</taxon>
        <taxon>Bacillati</taxon>
        <taxon>Actinomycetota</taxon>
        <taxon>Actinomycetes</taxon>
        <taxon>Pseudonocardiales</taxon>
        <taxon>Pseudonocardiaceae</taxon>
        <taxon>Amycolatopsis</taxon>
    </lineage>
</organism>
<dbReference type="Proteomes" id="UP000649955">
    <property type="component" value="Unassembled WGS sequence"/>
</dbReference>
<evidence type="ECO:0000256" key="2">
    <source>
        <dbReference type="SAM" id="SignalP"/>
    </source>
</evidence>
<sequence length="1209" mass="115937">MQTWAKRGLQTAFVTGGLLMLGTGIASADENVNPDTPASPLDLNVTVPIQEANNAVGVPFGQLDLPEGQTELSTKPATQAANEAAKQFDDASPINESTLGGRFTPSHDNLKRNKVTGDLVVPIQIVDNAIGVGGDAHVVGTDHSQSWGHDQDVKTTGQDSSLAGNAVVFDWALPVQIAGNGGGVAGGTGRVTGGSASQSTTETGDVATSGDGSSLSGNVVAGQFATPVQVTGNAASYLLGNGQSHGYSADTVATSGGSLLSSGDRASGSGNVIGAPIALPVKFNCNSGAVWGSLSNSDGCNTSADATAGADRTVRGGVPTYLETSGNDSFLSGNAGAASLSPIANVAGVAGSWIGNASAGIPCAGSSSSTVDSGGLVKTAGDNSSGSGNILNPSLALPVEAFGIGGTYIGQANATHDNTTDANAGNGSFTRGNGAFLGGNIVNTQAAGAPEVFGIGGSHIGNATGTATEDKKVTAGGYDGTIGHDSSGSANIVQVPVGLPAEVFGIGGSFIGQGSGAADETKVVSGGGGGNTDDDNGFLSSNLGAVPVSTPVQVANVGGALIGQGHGKGSTDTTSNAGGALKAAGPAGAAAGNIVEAPVALPVQAMGVGGALGGIGTGENDNITDATAGGNAVTDGRDGAVTGNVVKAPIAGAGSVFGDGIAAAALGTGKGTNDVESEAGGNATTSGDRGSVAGNIVGVDPLAAAQVFGDAAGAAGVARGTGINITEVENSGDDTTSGVEGAISGNILDLPLTAIAQLFGDAAAVGGVGNAAGDNTLTTENGGKAATAGDLSSVSGINGYHAFALPVQIFGVPLELLGVATAYATDMTRIDDEAAAKAIAFPAEGSELAADELPSLAAFRSGLPAQRGLPAVDGLLGQLPVAGLLGGLPSLDGLTHSVHTSNLSTQGLPTQGLPMRALPAVTGLAGHLPAAELPTQGLPALPVAAPLGERAATPKVNSRLPAAPALPKAAVPALPAAALPVNGLSSLGNLGGHGAERADVPAAGLPVAVPALPKAAVPALPAAALPVNGLSSLGNLGGHGAERADVPAAGLPVALPALGGVPALPKPALPTLPTAAALPAVTGLSALGGALPGHTERADAPAALPVALPALGGVPALPALPTALPAVNALSSLGSLASHGTERADVPATGLPVAAPELPAALPTALPVAQAVPVNAKLPVLDSTPQVPAMSGLDSTGFLAKLIGLIKRK</sequence>
<accession>A0ABQ3KQ84</accession>
<keyword evidence="4" id="KW-1185">Reference proteome</keyword>
<dbReference type="RefSeq" id="WP_229903139.1">
    <property type="nucleotide sequence ID" value="NZ_BNAW01000056.1"/>
</dbReference>
<gene>
    <name evidence="3" type="ORF">GCM10017567_77010</name>
</gene>
<evidence type="ECO:0000256" key="1">
    <source>
        <dbReference type="SAM" id="MobiDB-lite"/>
    </source>
</evidence>
<proteinExistence type="predicted"/>
<reference evidence="4" key="1">
    <citation type="journal article" date="2019" name="Int. J. Syst. Evol. Microbiol.">
        <title>The Global Catalogue of Microorganisms (GCM) 10K type strain sequencing project: providing services to taxonomists for standard genome sequencing and annotation.</title>
        <authorList>
            <consortium name="The Broad Institute Genomics Platform"/>
            <consortium name="The Broad Institute Genome Sequencing Center for Infectious Disease"/>
            <person name="Wu L."/>
            <person name="Ma J."/>
        </authorList>
    </citation>
    <scope>NUCLEOTIDE SEQUENCE [LARGE SCALE GENOMIC DNA]</scope>
    <source>
        <strain evidence="4">CGMCC 4.7680</strain>
    </source>
</reference>
<feature type="region of interest" description="Disordered" evidence="1">
    <location>
        <begin position="188"/>
        <end position="211"/>
    </location>
</feature>
<dbReference type="EMBL" id="BNAW01000056">
    <property type="protein sequence ID" value="GHG43452.1"/>
    <property type="molecule type" value="Genomic_DNA"/>
</dbReference>
<protein>
    <recommendedName>
        <fullName evidence="5">PE-PGRS family protein</fullName>
    </recommendedName>
</protein>
<feature type="signal peptide" evidence="2">
    <location>
        <begin position="1"/>
        <end position="28"/>
    </location>
</feature>
<feature type="chain" id="PRO_5046651174" description="PE-PGRS family protein" evidence="2">
    <location>
        <begin position="29"/>
        <end position="1209"/>
    </location>
</feature>
<evidence type="ECO:0000313" key="3">
    <source>
        <dbReference type="EMBL" id="GHG43452.1"/>
    </source>
</evidence>
<name>A0ABQ3KQ84_9PSEU</name>